<organism evidence="2 3">
    <name type="scientific">Lupinus albus</name>
    <name type="common">White lupine</name>
    <name type="synonym">Lupinus termis</name>
    <dbReference type="NCBI Taxonomy" id="3870"/>
    <lineage>
        <taxon>Eukaryota</taxon>
        <taxon>Viridiplantae</taxon>
        <taxon>Streptophyta</taxon>
        <taxon>Embryophyta</taxon>
        <taxon>Tracheophyta</taxon>
        <taxon>Spermatophyta</taxon>
        <taxon>Magnoliopsida</taxon>
        <taxon>eudicotyledons</taxon>
        <taxon>Gunneridae</taxon>
        <taxon>Pentapetalae</taxon>
        <taxon>rosids</taxon>
        <taxon>fabids</taxon>
        <taxon>Fabales</taxon>
        <taxon>Fabaceae</taxon>
        <taxon>Papilionoideae</taxon>
        <taxon>50 kb inversion clade</taxon>
        <taxon>genistoids sensu lato</taxon>
        <taxon>core genistoids</taxon>
        <taxon>Genisteae</taxon>
        <taxon>Lupinus</taxon>
    </lineage>
</organism>
<dbReference type="InterPro" id="IPR011990">
    <property type="entry name" value="TPR-like_helical_dom_sf"/>
</dbReference>
<dbReference type="InterPro" id="IPR002885">
    <property type="entry name" value="PPR_rpt"/>
</dbReference>
<dbReference type="Gene3D" id="1.25.40.10">
    <property type="entry name" value="Tetratricopeptide repeat domain"/>
    <property type="match status" value="2"/>
</dbReference>
<dbReference type="AlphaFoldDB" id="A0A6A4QVD1"/>
<feature type="domain" description="PROP1-like PPR" evidence="1">
    <location>
        <begin position="259"/>
        <end position="391"/>
    </location>
</feature>
<proteinExistence type="predicted"/>
<accession>A0A6A4QVD1</accession>
<gene>
    <name evidence="2" type="ORF">Lalb_Chr03g0039441</name>
</gene>
<dbReference type="PROSITE" id="PS51375">
    <property type="entry name" value="PPR"/>
    <property type="match status" value="5"/>
</dbReference>
<name>A0A6A4QVD1_LUPAL</name>
<reference evidence="3" key="1">
    <citation type="journal article" date="2020" name="Nat. Commun.">
        <title>Genome sequence of the cluster root forming white lupin.</title>
        <authorList>
            <person name="Hufnagel B."/>
            <person name="Marques A."/>
            <person name="Soriano A."/>
            <person name="Marques L."/>
            <person name="Divol F."/>
            <person name="Doumas P."/>
            <person name="Sallet E."/>
            <person name="Mancinotti D."/>
            <person name="Carrere S."/>
            <person name="Marande W."/>
            <person name="Arribat S."/>
            <person name="Keller J."/>
            <person name="Huneau C."/>
            <person name="Blein T."/>
            <person name="Aime D."/>
            <person name="Laguerre M."/>
            <person name="Taylor J."/>
            <person name="Schubert V."/>
            <person name="Nelson M."/>
            <person name="Geu-Flores F."/>
            <person name="Crespi M."/>
            <person name="Gallardo-Guerrero K."/>
            <person name="Delaux P.-M."/>
            <person name="Salse J."/>
            <person name="Berges H."/>
            <person name="Guyot R."/>
            <person name="Gouzy J."/>
            <person name="Peret B."/>
        </authorList>
    </citation>
    <scope>NUCLEOTIDE SEQUENCE [LARGE SCALE GENOMIC DNA]</scope>
    <source>
        <strain evidence="3">cv. Amiga</strain>
    </source>
</reference>
<keyword evidence="3" id="KW-1185">Reference proteome</keyword>
<dbReference type="EMBL" id="WOCE01000003">
    <property type="protein sequence ID" value="KAE9617810.1"/>
    <property type="molecule type" value="Genomic_DNA"/>
</dbReference>
<dbReference type="OrthoDB" id="185373at2759"/>
<dbReference type="InterPro" id="IPR033443">
    <property type="entry name" value="PROP1-like_PPR_dom"/>
</dbReference>
<dbReference type="PANTHER" id="PTHR46862">
    <property type="entry name" value="OS07G0661900 PROTEIN"/>
    <property type="match status" value="1"/>
</dbReference>
<dbReference type="NCBIfam" id="TIGR00756">
    <property type="entry name" value="PPR"/>
    <property type="match status" value="4"/>
</dbReference>
<evidence type="ECO:0000313" key="3">
    <source>
        <dbReference type="Proteomes" id="UP000447434"/>
    </source>
</evidence>
<evidence type="ECO:0000313" key="2">
    <source>
        <dbReference type="EMBL" id="KAE9617810.1"/>
    </source>
</evidence>
<protein>
    <submittedName>
        <fullName evidence="2">Putative pentacotripeptide-repeat region of PRORP</fullName>
    </submittedName>
</protein>
<evidence type="ECO:0000259" key="1">
    <source>
        <dbReference type="Pfam" id="PF17177"/>
    </source>
</evidence>
<dbReference type="Proteomes" id="UP000447434">
    <property type="component" value="Chromosome 3"/>
</dbReference>
<sequence length="409" mass="46521">MMGTCYYSLPCKSFYPNHAVTIESTKVYHVHARGNTCQKSIYFGFNKHHFDSVIVGVNMEETVKEEVKENNNRRFKWIEVRHNITEAQRQAISKLPFRMANRCKALMRQIICFSDEKGNVSDLLAAWVKIMKPIRADWLSVLKELKTMGHPFYIKVAEHALLEESFETDVRDYTKVIHYYGDHNQLEDAENVLTAMKQRGFICDQVILTTMINIYSKAGHLDQAEEYFEEIKLLGETLDKRSYGSMIMAYIRAGVPEQGENLLQEMDEQEIYAGSEIYKALLRAYSKNGNAEGAQRVFDAIQLAGISPNDKICGHVIDAYAISGQSEKAFIAFQNMRGAGIKPTDKCIAFVLAAFEKESKLNKALQFLIDLERDGILVGVEASGILARWFRKLGVVEEVEHVLRDFAAG</sequence>
<dbReference type="PANTHER" id="PTHR46862:SF3">
    <property type="entry name" value="OS07G0661900 PROTEIN"/>
    <property type="match status" value="1"/>
</dbReference>
<comment type="caution">
    <text evidence="2">The sequence shown here is derived from an EMBL/GenBank/DDBJ whole genome shotgun (WGS) entry which is preliminary data.</text>
</comment>
<dbReference type="Pfam" id="PF17177">
    <property type="entry name" value="PPR_long"/>
    <property type="match status" value="1"/>
</dbReference>
<dbReference type="Pfam" id="PF01535">
    <property type="entry name" value="PPR"/>
    <property type="match status" value="2"/>
</dbReference>